<dbReference type="Proteomes" id="UP000472264">
    <property type="component" value="Chromosome 15"/>
</dbReference>
<dbReference type="GO" id="GO:0003676">
    <property type="term" value="F:nucleic acid binding"/>
    <property type="evidence" value="ECO:0007669"/>
    <property type="project" value="InterPro"/>
</dbReference>
<feature type="domain" description="Tc1-like transposase DDE" evidence="1">
    <location>
        <begin position="47"/>
        <end position="128"/>
    </location>
</feature>
<name>A0A665TUE7_ECHNA</name>
<dbReference type="Gene3D" id="3.30.420.10">
    <property type="entry name" value="Ribonuclease H-like superfamily/Ribonuclease H"/>
    <property type="match status" value="1"/>
</dbReference>
<protein>
    <recommendedName>
        <fullName evidence="1">Tc1-like transposase DDE domain-containing protein</fullName>
    </recommendedName>
</protein>
<dbReference type="AlphaFoldDB" id="A0A665TUE7"/>
<dbReference type="InterPro" id="IPR036397">
    <property type="entry name" value="RNaseH_sf"/>
</dbReference>
<reference evidence="2" key="3">
    <citation type="submission" date="2025-09" db="UniProtKB">
        <authorList>
            <consortium name="Ensembl"/>
        </authorList>
    </citation>
    <scope>IDENTIFICATION</scope>
</reference>
<evidence type="ECO:0000259" key="1">
    <source>
        <dbReference type="Pfam" id="PF13358"/>
    </source>
</evidence>
<dbReference type="InterPro" id="IPR038717">
    <property type="entry name" value="Tc1-like_DDE_dom"/>
</dbReference>
<dbReference type="Ensembl" id="ENSENLT00000010126.1">
    <property type="protein sequence ID" value="ENSENLP00000009671.1"/>
    <property type="gene ID" value="ENSENLG00000004666.1"/>
</dbReference>
<dbReference type="InParanoid" id="A0A665TUE7"/>
<sequence>MAMPCNIGWSRWMEKWMVGGWPPCPRTAMASTRKWHSHVLGRTEAVKMNSAKYIEFLTNHFLPWYKKKNCAFRSKIIFMRDNASSQSAKNTSVSMAAMGIKGEKLMVWPPLSPDLKPTENLWSVLKNGNKNCTTNYIYFFLN</sequence>
<proteinExistence type="predicted"/>
<reference evidence="2" key="1">
    <citation type="submission" date="2021-04" db="EMBL/GenBank/DDBJ databases">
        <authorList>
            <consortium name="Wellcome Sanger Institute Data Sharing"/>
        </authorList>
    </citation>
    <scope>NUCLEOTIDE SEQUENCE [LARGE SCALE GENOMIC DNA]</scope>
</reference>
<evidence type="ECO:0000313" key="3">
    <source>
        <dbReference type="Proteomes" id="UP000472264"/>
    </source>
</evidence>
<keyword evidence="3" id="KW-1185">Reference proteome</keyword>
<reference evidence="2" key="2">
    <citation type="submission" date="2025-08" db="UniProtKB">
        <authorList>
            <consortium name="Ensembl"/>
        </authorList>
    </citation>
    <scope>IDENTIFICATION</scope>
</reference>
<evidence type="ECO:0000313" key="2">
    <source>
        <dbReference type="Ensembl" id="ENSENLP00000009671.1"/>
    </source>
</evidence>
<organism evidence="2 3">
    <name type="scientific">Echeneis naucrates</name>
    <name type="common">Live sharksucker</name>
    <dbReference type="NCBI Taxonomy" id="173247"/>
    <lineage>
        <taxon>Eukaryota</taxon>
        <taxon>Metazoa</taxon>
        <taxon>Chordata</taxon>
        <taxon>Craniata</taxon>
        <taxon>Vertebrata</taxon>
        <taxon>Euteleostomi</taxon>
        <taxon>Actinopterygii</taxon>
        <taxon>Neopterygii</taxon>
        <taxon>Teleostei</taxon>
        <taxon>Neoteleostei</taxon>
        <taxon>Acanthomorphata</taxon>
        <taxon>Carangaria</taxon>
        <taxon>Carangiformes</taxon>
        <taxon>Echeneidae</taxon>
        <taxon>Echeneis</taxon>
    </lineage>
</organism>
<accession>A0A665TUE7</accession>
<dbReference type="Pfam" id="PF13358">
    <property type="entry name" value="DDE_3"/>
    <property type="match status" value="1"/>
</dbReference>